<dbReference type="Pfam" id="PF22042">
    <property type="entry name" value="EF-G_D2"/>
    <property type="match status" value="1"/>
</dbReference>
<dbReference type="InterPro" id="IPR020568">
    <property type="entry name" value="Ribosomal_Su5_D2-typ_SF"/>
</dbReference>
<keyword evidence="1" id="KW-0547">Nucleotide-binding</keyword>
<gene>
    <name evidence="4" type="primary">fusA_2</name>
    <name evidence="4" type="ORF">KTA_37990</name>
</gene>
<reference evidence="4" key="1">
    <citation type="submission" date="2018-12" db="EMBL/GenBank/DDBJ databases">
        <title>Novel natural products biosynthetic potential of the class Ktedonobacteria.</title>
        <authorList>
            <person name="Zheng Y."/>
            <person name="Saitou A."/>
            <person name="Wang C.M."/>
            <person name="Toyoda A."/>
            <person name="Minakuchi Y."/>
            <person name="Sekiguchi Y."/>
            <person name="Ueda K."/>
            <person name="Takano H."/>
            <person name="Sakai Y."/>
            <person name="Yokota A."/>
            <person name="Yabe S."/>
        </authorList>
    </citation>
    <scope>NUCLEOTIDE SEQUENCE</scope>
    <source>
        <strain evidence="4">A3-2</strain>
    </source>
</reference>
<dbReference type="InterPro" id="IPR047872">
    <property type="entry name" value="EFG_IV"/>
</dbReference>
<dbReference type="InterPro" id="IPR041095">
    <property type="entry name" value="EFG_II"/>
</dbReference>
<dbReference type="InterPro" id="IPR035649">
    <property type="entry name" value="EFG_V"/>
</dbReference>
<dbReference type="SUPFAM" id="SSF54211">
    <property type="entry name" value="Ribosomal protein S5 domain 2-like"/>
    <property type="match status" value="1"/>
</dbReference>
<dbReference type="CDD" id="cd04170">
    <property type="entry name" value="EF-G_bact"/>
    <property type="match status" value="1"/>
</dbReference>
<dbReference type="CDD" id="cd04088">
    <property type="entry name" value="EFG_mtEFG_II"/>
    <property type="match status" value="1"/>
</dbReference>
<feature type="domain" description="Tr-type G" evidence="3">
    <location>
        <begin position="7"/>
        <end position="279"/>
    </location>
</feature>
<dbReference type="FunFam" id="3.30.70.240:FF:000001">
    <property type="entry name" value="Elongation factor G"/>
    <property type="match status" value="1"/>
</dbReference>
<dbReference type="GO" id="GO:0003746">
    <property type="term" value="F:translation elongation factor activity"/>
    <property type="evidence" value="ECO:0007669"/>
    <property type="project" value="UniProtKB-KW"/>
</dbReference>
<dbReference type="InterPro" id="IPR027417">
    <property type="entry name" value="P-loop_NTPase"/>
</dbReference>
<dbReference type="Pfam" id="PF03764">
    <property type="entry name" value="EFG_IV"/>
    <property type="match status" value="1"/>
</dbReference>
<dbReference type="Gene3D" id="3.30.70.870">
    <property type="entry name" value="Elongation Factor G (Translational Gtpase), domain 3"/>
    <property type="match status" value="1"/>
</dbReference>
<dbReference type="NCBIfam" id="NF009381">
    <property type="entry name" value="PRK12740.1-5"/>
    <property type="match status" value="1"/>
</dbReference>
<dbReference type="SMART" id="SM00889">
    <property type="entry name" value="EFG_IV"/>
    <property type="match status" value="1"/>
</dbReference>
<evidence type="ECO:0000259" key="3">
    <source>
        <dbReference type="PROSITE" id="PS51722"/>
    </source>
</evidence>
<keyword evidence="2" id="KW-0342">GTP-binding</keyword>
<name>A0A455T822_9CHLR</name>
<dbReference type="Gene3D" id="3.30.70.240">
    <property type="match status" value="1"/>
</dbReference>
<evidence type="ECO:0000256" key="2">
    <source>
        <dbReference type="ARBA" id="ARBA00023134"/>
    </source>
</evidence>
<keyword evidence="4" id="KW-0251">Elongation factor</keyword>
<sequence>MKVYTAEQIRNVALISHVGAGKTSLVDAALYDSGAVTRQGKVDERTSAVDYDPEELKRGMSLHAKPVPVEWRGQKLNLIDTPGYPDFVGEVKAALRVADAALIVTTAEKGVEVGTELTWQYADERKLPRMILVNKLDRENTSFEQTLEALRTRFGLKVVPLQIPIGSQSSFKGVVDLVSRRGFTFEGGNKVQEIAIPADLQDQVNAFREQLIESAVENDEALMDKFLEGEELSEEELRTLVRRGTVSGELVPVVCASALRNIGVQTALDALLDYLPSAAEALPDEVRSLGETLALFVFKTAAAQVGTISLFRVYSGTLKADSHVFNVQTHAEERIGQLIIPRGKAQENATEIAAGDIGGVAKLTNTHTGDTLVGSKEVTTALEPIQFPQPCFTVAVFPKSKADLDKMSNALTRLVEEDRTLHVSRDPETGETRISGMGETHIQVAVEMIKRRFGIDLEVRDIHIAYRETIRKKARANGRHKRQTGGHGQFGDVWLEIEPLPIGGPDTFIFEDRIVGGVVPSQFVPGVEKGVRESLKRGFISGNPMVYVKVALVDGKYHPVDSSAQSFEIAASICMQEAVPQASPTILEPVMNVTVIVPEQTMGDVMSDINTKRGRVLGMEPLGNGMQKIIAQVPQAEMLHYATDLRSLTQGRGTFTMEFYQYEEVPPQIQQELIARYKKEKGESA</sequence>
<dbReference type="InterPro" id="IPR035647">
    <property type="entry name" value="EFG_III/V"/>
</dbReference>
<dbReference type="InterPro" id="IPR009000">
    <property type="entry name" value="Transl_B-barrel_sf"/>
</dbReference>
<dbReference type="CDD" id="cd03713">
    <property type="entry name" value="EFG_mtEFG_C"/>
    <property type="match status" value="1"/>
</dbReference>
<dbReference type="Pfam" id="PF00009">
    <property type="entry name" value="GTP_EFTU"/>
    <property type="match status" value="1"/>
</dbReference>
<dbReference type="PRINTS" id="PR00315">
    <property type="entry name" value="ELONGATNFCT"/>
</dbReference>
<dbReference type="InterPro" id="IPR005517">
    <property type="entry name" value="Transl_elong_EFG/EF2_IV"/>
</dbReference>
<dbReference type="SUPFAM" id="SSF50447">
    <property type="entry name" value="Translation proteins"/>
    <property type="match status" value="1"/>
</dbReference>
<dbReference type="InterPro" id="IPR014721">
    <property type="entry name" value="Ribsml_uS5_D2-typ_fold_subgr"/>
</dbReference>
<dbReference type="PANTHER" id="PTHR43261:SF6">
    <property type="entry name" value="ELONGATION FACTOR G-LIKE PROTEIN"/>
    <property type="match status" value="1"/>
</dbReference>
<proteinExistence type="predicted"/>
<accession>A0A455T822</accession>
<dbReference type="FunFam" id="3.30.230.10:FF:000003">
    <property type="entry name" value="Elongation factor G"/>
    <property type="match status" value="1"/>
</dbReference>
<dbReference type="SMART" id="SM00838">
    <property type="entry name" value="EFG_C"/>
    <property type="match status" value="1"/>
</dbReference>
<dbReference type="SUPFAM" id="SSF54980">
    <property type="entry name" value="EF-G C-terminal domain-like"/>
    <property type="match status" value="2"/>
</dbReference>
<dbReference type="InterPro" id="IPR005225">
    <property type="entry name" value="Small_GTP-bd"/>
</dbReference>
<dbReference type="Pfam" id="PF00679">
    <property type="entry name" value="EFG_C"/>
    <property type="match status" value="1"/>
</dbReference>
<organism evidence="4">
    <name type="scientific">Thermogemmatispora argillosa</name>
    <dbReference type="NCBI Taxonomy" id="2045280"/>
    <lineage>
        <taxon>Bacteria</taxon>
        <taxon>Bacillati</taxon>
        <taxon>Chloroflexota</taxon>
        <taxon>Ktedonobacteria</taxon>
        <taxon>Thermogemmatisporales</taxon>
        <taxon>Thermogemmatisporaceae</taxon>
        <taxon>Thermogemmatispora</taxon>
    </lineage>
</organism>
<dbReference type="Gene3D" id="2.40.30.10">
    <property type="entry name" value="Translation factors"/>
    <property type="match status" value="1"/>
</dbReference>
<dbReference type="Gene3D" id="3.40.50.300">
    <property type="entry name" value="P-loop containing nucleotide triphosphate hydrolases"/>
    <property type="match status" value="1"/>
</dbReference>
<dbReference type="PANTHER" id="PTHR43261">
    <property type="entry name" value="TRANSLATION ELONGATION FACTOR G-RELATED"/>
    <property type="match status" value="1"/>
</dbReference>
<dbReference type="InterPro" id="IPR053905">
    <property type="entry name" value="EF-G-like_DII"/>
</dbReference>
<protein>
    <submittedName>
        <fullName evidence="4">Elongation factor G</fullName>
    </submittedName>
</protein>
<dbReference type="Pfam" id="PF14492">
    <property type="entry name" value="EFG_III"/>
    <property type="match status" value="1"/>
</dbReference>
<dbReference type="EMBL" id="AP019377">
    <property type="protein sequence ID" value="BBH95600.1"/>
    <property type="molecule type" value="Genomic_DNA"/>
</dbReference>
<evidence type="ECO:0000313" key="4">
    <source>
        <dbReference type="EMBL" id="BBH95600.1"/>
    </source>
</evidence>
<dbReference type="GO" id="GO:0005525">
    <property type="term" value="F:GTP binding"/>
    <property type="evidence" value="ECO:0007669"/>
    <property type="project" value="UniProtKB-KW"/>
</dbReference>
<dbReference type="GO" id="GO:0032790">
    <property type="term" value="P:ribosome disassembly"/>
    <property type="evidence" value="ECO:0007669"/>
    <property type="project" value="TreeGrafter"/>
</dbReference>
<dbReference type="CDD" id="cd01434">
    <property type="entry name" value="EFG_mtEFG1_IV"/>
    <property type="match status" value="1"/>
</dbReference>
<dbReference type="NCBIfam" id="NF009891">
    <property type="entry name" value="PRK13351.1-1"/>
    <property type="match status" value="1"/>
</dbReference>
<dbReference type="InterPro" id="IPR000795">
    <property type="entry name" value="T_Tr_GTP-bd_dom"/>
</dbReference>
<dbReference type="AlphaFoldDB" id="A0A455T822"/>
<dbReference type="Gene3D" id="3.30.230.10">
    <property type="match status" value="1"/>
</dbReference>
<dbReference type="GO" id="GO:0003924">
    <property type="term" value="F:GTPase activity"/>
    <property type="evidence" value="ECO:0007669"/>
    <property type="project" value="InterPro"/>
</dbReference>
<keyword evidence="4" id="KW-0648">Protein biosynthesis</keyword>
<dbReference type="SUPFAM" id="SSF52540">
    <property type="entry name" value="P-loop containing nucleoside triphosphate hydrolases"/>
    <property type="match status" value="1"/>
</dbReference>
<dbReference type="NCBIfam" id="TIGR00231">
    <property type="entry name" value="small_GTP"/>
    <property type="match status" value="1"/>
</dbReference>
<dbReference type="NCBIfam" id="NF009379">
    <property type="entry name" value="PRK12740.1-3"/>
    <property type="match status" value="1"/>
</dbReference>
<dbReference type="InterPro" id="IPR009022">
    <property type="entry name" value="EFG_III"/>
</dbReference>
<dbReference type="InterPro" id="IPR000640">
    <property type="entry name" value="EFG_V-like"/>
</dbReference>
<dbReference type="PROSITE" id="PS51722">
    <property type="entry name" value="G_TR_2"/>
    <property type="match status" value="1"/>
</dbReference>
<evidence type="ECO:0000256" key="1">
    <source>
        <dbReference type="ARBA" id="ARBA00022741"/>
    </source>
</evidence>
<dbReference type="CDD" id="cd16262">
    <property type="entry name" value="EFG_III"/>
    <property type="match status" value="1"/>
</dbReference>